<name>A0ABR2WTJ6_9FUNG</name>
<feature type="region of interest" description="Disordered" evidence="1">
    <location>
        <begin position="295"/>
        <end position="322"/>
    </location>
</feature>
<dbReference type="EMBL" id="JASJQH010000356">
    <property type="protein sequence ID" value="KAK9764858.1"/>
    <property type="molecule type" value="Genomic_DNA"/>
</dbReference>
<dbReference type="InterPro" id="IPR017930">
    <property type="entry name" value="Myb_dom"/>
</dbReference>
<organism evidence="3 4">
    <name type="scientific">Basidiobolus ranarum</name>
    <dbReference type="NCBI Taxonomy" id="34480"/>
    <lineage>
        <taxon>Eukaryota</taxon>
        <taxon>Fungi</taxon>
        <taxon>Fungi incertae sedis</taxon>
        <taxon>Zoopagomycota</taxon>
        <taxon>Entomophthoromycotina</taxon>
        <taxon>Basidiobolomycetes</taxon>
        <taxon>Basidiobolales</taxon>
        <taxon>Basidiobolaceae</taxon>
        <taxon>Basidiobolus</taxon>
    </lineage>
</organism>
<dbReference type="SMART" id="SM00717">
    <property type="entry name" value="SANT"/>
    <property type="match status" value="1"/>
</dbReference>
<dbReference type="Proteomes" id="UP001479436">
    <property type="component" value="Unassembled WGS sequence"/>
</dbReference>
<evidence type="ECO:0000256" key="1">
    <source>
        <dbReference type="SAM" id="MobiDB-lite"/>
    </source>
</evidence>
<evidence type="ECO:0000313" key="3">
    <source>
        <dbReference type="EMBL" id="KAK9764858.1"/>
    </source>
</evidence>
<gene>
    <name evidence="3" type="primary">TBF1_2</name>
    <name evidence="3" type="ORF">K7432_007312</name>
</gene>
<dbReference type="SUPFAM" id="SSF46689">
    <property type="entry name" value="Homeodomain-like"/>
    <property type="match status" value="1"/>
</dbReference>
<proteinExistence type="predicted"/>
<dbReference type="PANTHER" id="PTHR47807">
    <property type="entry name" value="PROTEIN TBF1"/>
    <property type="match status" value="1"/>
</dbReference>
<sequence length="457" mass="52668">MNVAEVKGFSEAEWSILDYFGTEVVRLALKLETISLAKERVWVIEEACKYVRDIEGFLNNREMNDPFTLSHYITNFSPNSLQTRVFIRVILSGISQIIFQEEKYHEETYKMLGSIADIYIPCLLTHQSMDSNVLQFILDLKTQLVIFGARCGEDLNHLIDSNFKTKKRSLTNLNGIKIESQLRKSHKRLLKSRRAEIFSVSSDMLVKRYPWREFVHNAHEFLHQMSQLIPNSVLFGRNNLSDHSTMELPPKTGRTTHLYESVNEGNKRLQLGRQSNPVLAIVKDEEAISNFINQDQPHFNEPIGSDQRLTKKRRRASDEHSSLGSIGGSCIASSSEVNSMQDRLFFRDSVFSNYSQVDDILESSFPYMDEIRSLSQTVSPRRGKMLWREEELDALSKGMRMFGTSWATILIHFGENGLINDALKSRSQIQLKDKARNEKNRRQKLCLPLDVFENACD</sequence>
<comment type="caution">
    <text evidence="3">The sequence shown here is derived from an EMBL/GenBank/DDBJ whole genome shotgun (WGS) entry which is preliminary data.</text>
</comment>
<keyword evidence="4" id="KW-1185">Reference proteome</keyword>
<dbReference type="InterPro" id="IPR001005">
    <property type="entry name" value="SANT/Myb"/>
</dbReference>
<dbReference type="PANTHER" id="PTHR47807:SF1">
    <property type="entry name" value="PROTEIN TBF1"/>
    <property type="match status" value="1"/>
</dbReference>
<accession>A0ABR2WTJ6</accession>
<dbReference type="CDD" id="cd11660">
    <property type="entry name" value="SANT_TRF"/>
    <property type="match status" value="1"/>
</dbReference>
<protein>
    <submittedName>
        <fullName evidence="3">TTAGGG repeat binding factor</fullName>
    </submittedName>
</protein>
<dbReference type="InterPro" id="IPR052833">
    <property type="entry name" value="Telomeric_DNA-bd_trans-reg"/>
</dbReference>
<evidence type="ECO:0000313" key="4">
    <source>
        <dbReference type="Proteomes" id="UP001479436"/>
    </source>
</evidence>
<reference evidence="3 4" key="1">
    <citation type="submission" date="2023-04" db="EMBL/GenBank/DDBJ databases">
        <title>Genome of Basidiobolus ranarum AG-B5.</title>
        <authorList>
            <person name="Stajich J.E."/>
            <person name="Carter-House D."/>
            <person name="Gryganskyi A."/>
        </authorList>
    </citation>
    <scope>NUCLEOTIDE SEQUENCE [LARGE SCALE GENOMIC DNA]</scope>
    <source>
        <strain evidence="3 4">AG-B5</strain>
    </source>
</reference>
<dbReference type="InterPro" id="IPR009057">
    <property type="entry name" value="Homeodomain-like_sf"/>
</dbReference>
<feature type="domain" description="HTH myb-type" evidence="2">
    <location>
        <begin position="379"/>
        <end position="435"/>
    </location>
</feature>
<evidence type="ECO:0000259" key="2">
    <source>
        <dbReference type="PROSITE" id="PS51294"/>
    </source>
</evidence>
<dbReference type="PROSITE" id="PS51294">
    <property type="entry name" value="HTH_MYB"/>
    <property type="match status" value="1"/>
</dbReference>
<dbReference type="Gene3D" id="1.10.10.60">
    <property type="entry name" value="Homeodomain-like"/>
    <property type="match status" value="1"/>
</dbReference>